<sequence length="130" mass="15035">MNFQYKQSILQKFMQQQSNQIIRVTDMAINHLQNLSKSRNDMKQILLRISIKQGGCAGMSYTMDFEEKENIKETDQIIDYEIFQIICDCKSILYLYGMSLDYNDSLINGGFQFINPNVEQTCGCGKSFSV</sequence>
<name>A0A8E7PG23_9FLOR</name>
<dbReference type="PANTHER" id="PTHR47265">
    <property type="entry name" value="IRON-SULFUR ASSEMBLY PROTEIN ISCA, CHLOROPLASTIC"/>
    <property type="match status" value="1"/>
</dbReference>
<dbReference type="GO" id="GO:0030674">
    <property type="term" value="F:protein-macromolecule adaptor activity"/>
    <property type="evidence" value="ECO:0007669"/>
    <property type="project" value="TreeGrafter"/>
</dbReference>
<dbReference type="AlphaFoldDB" id="A0A8E7PG23"/>
<reference evidence="2" key="1">
    <citation type="submission" date="2019-07" db="EMBL/GenBank/DDBJ databases">
        <authorList>
            <person name="Zhang J."/>
            <person name="Liu T."/>
        </authorList>
    </citation>
    <scope>NUCLEOTIDE SEQUENCE</scope>
</reference>
<dbReference type="GO" id="GO:0016226">
    <property type="term" value="P:iron-sulfur cluster assembly"/>
    <property type="evidence" value="ECO:0007669"/>
    <property type="project" value="InterPro"/>
</dbReference>
<dbReference type="GO" id="GO:0051536">
    <property type="term" value="F:iron-sulfur cluster binding"/>
    <property type="evidence" value="ECO:0007669"/>
    <property type="project" value="InterPro"/>
</dbReference>
<organism evidence="2">
    <name type="scientific">Betaphycus gelatinus</name>
    <dbReference type="NCBI Taxonomy" id="1191690"/>
    <lineage>
        <taxon>Eukaryota</taxon>
        <taxon>Rhodophyta</taxon>
        <taxon>Florideophyceae</taxon>
        <taxon>Rhodymeniophycidae</taxon>
        <taxon>Gigartinales</taxon>
        <taxon>Solieriaceae</taxon>
        <taxon>Betaphycus</taxon>
    </lineage>
</organism>
<dbReference type="EMBL" id="MN240356">
    <property type="protein sequence ID" value="QVY57999.1"/>
    <property type="molecule type" value="Genomic_DNA"/>
</dbReference>
<dbReference type="Pfam" id="PF01521">
    <property type="entry name" value="Fe-S_biosyn"/>
    <property type="match status" value="1"/>
</dbReference>
<gene>
    <name evidence="2" type="primary">ycf57</name>
</gene>
<dbReference type="GO" id="GO:0009570">
    <property type="term" value="C:chloroplast stroma"/>
    <property type="evidence" value="ECO:0007669"/>
    <property type="project" value="TreeGrafter"/>
</dbReference>
<dbReference type="InterPro" id="IPR017870">
    <property type="entry name" value="FeS_cluster_insertion_CS"/>
</dbReference>
<dbReference type="PROSITE" id="PS01152">
    <property type="entry name" value="HESB"/>
    <property type="match status" value="1"/>
</dbReference>
<evidence type="ECO:0000259" key="1">
    <source>
        <dbReference type="Pfam" id="PF01521"/>
    </source>
</evidence>
<dbReference type="PANTHER" id="PTHR47265:SF1">
    <property type="entry name" value="IRON-SULFUR ASSEMBLY PROTEIN ISCA, CHLOROPLASTIC"/>
    <property type="match status" value="1"/>
</dbReference>
<accession>A0A8E7PG23</accession>
<geneLocation type="plastid" evidence="2"/>
<dbReference type="NCBIfam" id="TIGR00049">
    <property type="entry name" value="iron-sulfur cluster assembly accessory protein"/>
    <property type="match status" value="1"/>
</dbReference>
<dbReference type="InterPro" id="IPR031108">
    <property type="entry name" value="IscA_plant_cyanobact"/>
</dbReference>
<keyword evidence="2" id="KW-0934">Plastid</keyword>
<reference evidence="2" key="2">
    <citation type="journal article" date="2021" name="Genomics">
        <title>Comparative analysis of mitochondrial genomes of Nirvanini and Evacanthini (Hemiptera: Cicadellidae) reveals an explicit evolutionary relationship.</title>
        <authorList>
            <person name="Du Y."/>
            <person name="Liang Z."/>
            <person name="Dietrich C.H."/>
            <person name="Dai W."/>
        </authorList>
    </citation>
    <scope>NUCLEOTIDE SEQUENCE</scope>
</reference>
<evidence type="ECO:0000313" key="2">
    <source>
        <dbReference type="EMBL" id="QVY57999.1"/>
    </source>
</evidence>
<dbReference type="InterPro" id="IPR016092">
    <property type="entry name" value="ATAP"/>
</dbReference>
<protein>
    <submittedName>
        <fullName evidence="2">Iron-sulfur cluster assembly accessory protein</fullName>
    </submittedName>
</protein>
<proteinExistence type="predicted"/>
<dbReference type="InterPro" id="IPR000361">
    <property type="entry name" value="ATAP_core_dom"/>
</dbReference>
<feature type="domain" description="Core" evidence="1">
    <location>
        <begin position="22"/>
        <end position="126"/>
    </location>
</feature>